<gene>
    <name evidence="1" type="ORF">JFY71_06505</name>
</gene>
<evidence type="ECO:0000313" key="2">
    <source>
        <dbReference type="Proteomes" id="UP000595814"/>
    </source>
</evidence>
<dbReference type="Proteomes" id="UP000595814">
    <property type="component" value="Chromosome"/>
</dbReference>
<sequence>MGTIINTALVVLGGIFGTYFGRKISKNIQESLMKIIGVAVLFIGITGTLQYMLVIDGNNIKTQGTMMLIISLALGTIVGEILKIEDKIHRLGQWIKGKFNKKEDNYFVEGFVNTSLIICVGAMGIVGSIQNGLTGDYSMLVAKGALDFVIVMINGSLFGIGAAFAAMPMFIYQGAITVIAILSGNFIGTELINNISMVGATLVFCIGINLVWGNKIKVGNSIPALLIPIIYSLFI</sequence>
<keyword evidence="2" id="KW-1185">Reference proteome</keyword>
<reference evidence="1 2" key="1">
    <citation type="journal article" date="2022" name="Int. J. Syst. Evol. Microbiol.">
        <title>Miniphocaeibacter halophilus sp. nov., an ammonium-tolerant acetate-producing bacterium isolated from a biogas system.</title>
        <authorList>
            <person name="Schnurer A."/>
            <person name="Singh A."/>
            <person name="Bi S."/>
            <person name="Qiao W."/>
            <person name="Westerholm M."/>
        </authorList>
    </citation>
    <scope>NUCLEOTIDE SEQUENCE [LARGE SCALE GENOMIC DNA]</scope>
    <source>
        <strain evidence="1 2">AMB_01</strain>
    </source>
</reference>
<organism evidence="1 2">
    <name type="scientific">Miniphocaeibacter halophilus</name>
    <dbReference type="NCBI Taxonomy" id="2931922"/>
    <lineage>
        <taxon>Bacteria</taxon>
        <taxon>Bacillati</taxon>
        <taxon>Bacillota</taxon>
        <taxon>Tissierellia</taxon>
        <taxon>Tissierellales</taxon>
        <taxon>Peptoniphilaceae</taxon>
        <taxon>Miniphocaeibacter</taxon>
    </lineage>
</organism>
<evidence type="ECO:0000313" key="1">
    <source>
        <dbReference type="EMBL" id="QQK06995.1"/>
    </source>
</evidence>
<protein>
    <submittedName>
        <fullName evidence="1">DUF554 domain-containing protein</fullName>
    </submittedName>
</protein>
<name>A0AC61MMV0_9FIRM</name>
<accession>A0AC61MMV0</accession>
<dbReference type="EMBL" id="CP066744">
    <property type="protein sequence ID" value="QQK06995.1"/>
    <property type="molecule type" value="Genomic_DNA"/>
</dbReference>
<proteinExistence type="predicted"/>